<evidence type="ECO:0000256" key="1">
    <source>
        <dbReference type="SAM" id="MobiDB-lite"/>
    </source>
</evidence>
<comment type="caution">
    <text evidence="3">The sequence shown here is derived from an EMBL/GenBank/DDBJ whole genome shotgun (WGS) entry which is preliminary data.</text>
</comment>
<dbReference type="Pfam" id="PF10708">
    <property type="entry name" value="DUF2510"/>
    <property type="match status" value="1"/>
</dbReference>
<feature type="region of interest" description="Disordered" evidence="1">
    <location>
        <begin position="33"/>
        <end position="78"/>
    </location>
</feature>
<name>A0ABW4LHR0_9MICO</name>
<feature type="compositionally biased region" description="Low complexity" evidence="1">
    <location>
        <begin position="59"/>
        <end position="72"/>
    </location>
</feature>
<dbReference type="InterPro" id="IPR018929">
    <property type="entry name" value="DUF2510"/>
</dbReference>
<sequence length="78" mass="8228">MADPTTPGWHPDPQRPGMLRWWNGLGWSDARKAVDAPADRSTAIRPVAEDDARRGGGLLQAAQKAAEAPGAAVRTAGQ</sequence>
<feature type="domain" description="DUF2510" evidence="2">
    <location>
        <begin position="7"/>
        <end position="38"/>
    </location>
</feature>
<evidence type="ECO:0000259" key="2">
    <source>
        <dbReference type="Pfam" id="PF10708"/>
    </source>
</evidence>
<evidence type="ECO:0000313" key="3">
    <source>
        <dbReference type="EMBL" id="MFD1723003.1"/>
    </source>
</evidence>
<reference evidence="4" key="1">
    <citation type="journal article" date="2019" name="Int. J. Syst. Evol. Microbiol.">
        <title>The Global Catalogue of Microorganisms (GCM) 10K type strain sequencing project: providing services to taxonomists for standard genome sequencing and annotation.</title>
        <authorList>
            <consortium name="The Broad Institute Genomics Platform"/>
            <consortium name="The Broad Institute Genome Sequencing Center for Infectious Disease"/>
            <person name="Wu L."/>
            <person name="Ma J."/>
        </authorList>
    </citation>
    <scope>NUCLEOTIDE SEQUENCE [LARGE SCALE GENOMIC DNA]</scope>
    <source>
        <strain evidence="4">CGMCC 1.12471</strain>
    </source>
</reference>
<feature type="non-terminal residue" evidence="3">
    <location>
        <position position="78"/>
    </location>
</feature>
<proteinExistence type="predicted"/>
<protein>
    <submittedName>
        <fullName evidence="3">DUF2510 domain-containing protein</fullName>
    </submittedName>
</protein>
<dbReference type="EMBL" id="JBHUEA010000037">
    <property type="protein sequence ID" value="MFD1723003.1"/>
    <property type="molecule type" value="Genomic_DNA"/>
</dbReference>
<dbReference type="Proteomes" id="UP001597347">
    <property type="component" value="Unassembled WGS sequence"/>
</dbReference>
<accession>A0ABW4LHR0</accession>
<gene>
    <name evidence="3" type="ORF">ACFSBI_15745</name>
</gene>
<evidence type="ECO:0000313" key="4">
    <source>
        <dbReference type="Proteomes" id="UP001597347"/>
    </source>
</evidence>
<organism evidence="3 4">
    <name type="scientific">Amnibacterium endophyticum</name>
    <dbReference type="NCBI Taxonomy" id="2109337"/>
    <lineage>
        <taxon>Bacteria</taxon>
        <taxon>Bacillati</taxon>
        <taxon>Actinomycetota</taxon>
        <taxon>Actinomycetes</taxon>
        <taxon>Micrococcales</taxon>
        <taxon>Microbacteriaceae</taxon>
        <taxon>Amnibacterium</taxon>
    </lineage>
</organism>
<keyword evidence="4" id="KW-1185">Reference proteome</keyword>
<dbReference type="RefSeq" id="WP_377936605.1">
    <property type="nucleotide sequence ID" value="NZ_JBHUEA010000037.1"/>
</dbReference>